<organism evidence="13 14">
    <name type="scientific">Trichinella papuae</name>
    <dbReference type="NCBI Taxonomy" id="268474"/>
    <lineage>
        <taxon>Eukaryota</taxon>
        <taxon>Metazoa</taxon>
        <taxon>Ecdysozoa</taxon>
        <taxon>Nematoda</taxon>
        <taxon>Enoplea</taxon>
        <taxon>Dorylaimia</taxon>
        <taxon>Trichinellida</taxon>
        <taxon>Trichinellidae</taxon>
        <taxon>Trichinella</taxon>
    </lineage>
</organism>
<protein>
    <submittedName>
        <fullName evidence="13">Zinc finger protein ZFP69B</fullName>
    </submittedName>
</protein>
<dbReference type="PANTHER" id="PTHR47772:SF1">
    <property type="entry name" value="ZINC FINGER PROTEIN 200"/>
    <property type="match status" value="1"/>
</dbReference>
<keyword evidence="2" id="KW-0479">Metal-binding</keyword>
<evidence type="ECO:0000256" key="9">
    <source>
        <dbReference type="PROSITE-ProRule" id="PRU00042"/>
    </source>
</evidence>
<feature type="domain" description="C2H2-type" evidence="12">
    <location>
        <begin position="790"/>
        <end position="817"/>
    </location>
</feature>
<evidence type="ECO:0000256" key="11">
    <source>
        <dbReference type="SAM" id="MobiDB-lite"/>
    </source>
</evidence>
<gene>
    <name evidence="13" type="primary">ZFP69B</name>
    <name evidence="13" type="ORF">T10_6555</name>
</gene>
<evidence type="ECO:0000259" key="12">
    <source>
        <dbReference type="PROSITE" id="PS50157"/>
    </source>
</evidence>
<feature type="domain" description="C2H2-type" evidence="12">
    <location>
        <begin position="29"/>
        <end position="56"/>
    </location>
</feature>
<proteinExistence type="predicted"/>
<accession>A0A0V1MT04</accession>
<dbReference type="InterPro" id="IPR013087">
    <property type="entry name" value="Znf_C2H2_type"/>
</dbReference>
<evidence type="ECO:0000256" key="8">
    <source>
        <dbReference type="ARBA" id="ARBA00023242"/>
    </source>
</evidence>
<evidence type="ECO:0000256" key="1">
    <source>
        <dbReference type="ARBA" id="ARBA00004123"/>
    </source>
</evidence>
<feature type="region of interest" description="Disordered" evidence="11">
    <location>
        <begin position="887"/>
        <end position="913"/>
    </location>
</feature>
<feature type="domain" description="C2H2-type" evidence="12">
    <location>
        <begin position="57"/>
        <end position="84"/>
    </location>
</feature>
<evidence type="ECO:0000256" key="10">
    <source>
        <dbReference type="SAM" id="Coils"/>
    </source>
</evidence>
<dbReference type="PANTHER" id="PTHR47772">
    <property type="entry name" value="ZINC FINGER PROTEIN 200"/>
    <property type="match status" value="1"/>
</dbReference>
<dbReference type="EMBL" id="JYDO01000044">
    <property type="protein sequence ID" value="KRZ74932.1"/>
    <property type="molecule type" value="Genomic_DNA"/>
</dbReference>
<evidence type="ECO:0000256" key="3">
    <source>
        <dbReference type="ARBA" id="ARBA00022737"/>
    </source>
</evidence>
<sequence>MECHLCGKRFKGRLQFSDHINIHLGIRPFRCNKCNKCYNNRGAYHNHMRIHGDERLYICPLCNSDFLWEASLKWHLNVHKKKGEITAQMVRQMYERTINLVRLKKKQLKNLPNHLPYNCYKQQGTINTYDYGEKNRINCELLRKNAIRNSHDYENTENDKYWMDEANAMYTNTEECFSQLANGSTNTKLNPIQEGTNYLYQNHYAHPFITTKEHDQNNTAAPANKSLYNATTEQFNYEGENFLSIDGTDNQECYLKPGGHYSIQQFDENDCFFESTNQNECSELPAKVSRHISSLVGKDSEEKDLLGLAMEVLYETVPRETNCEEKENFPIVDNANNIKCSEKDWGNHIIQQSVETNYCRKNENMDITNQNGFNAEIQRCHNTSLINKQENKGWITSAMEVLYGIKPEDYKVNTNFAKTATIDNDESIHEISEYYKTPKQETENHFQNFHEQPNGSLYLNEEFQTEYSPNFHRIYENNMTKEFHQIPPNMTTEQQFIPQQLFHDMFAEQYNLQNTNAPCSTTNHTLNANYGYYQQNSPQGTFNQQFIPQPEGNPYHQNNLQNEDVIDSIPNDVHCLLSNCENPQTNNSFWEQIDAIVDDDATVTLNVNNQTFRNNYEEEFNTTDAAFYRVNEELQQSFSLQSYEKKSDSKPSKKTTNHRDLPVQQPVIWKESQYRDVFDPELLEDLDELLITQLFEEQQRRLRIWIVGQTQRYMPLTELIGLINFKSALFQERIMSAEREHNSRSNSEFKLYRQQQMDWKPYNCNVCGKSFSQQANLTDHQNIHYGNRPFQCKQCKKTYNNRGAYYNHMRIHNDDRFYVCPLCKANFMWEVSMKTHLNRHERKGEITAKMAAEIYERTKHDVRLKKQQLKNAARELIENYIRNPTKTKENATFLPQNHRKQQATNNDDVNSKGNGIYSGVPSMKSESSNYENLENWMCEASSSRTFTHANETSSHLLNERTANSRINENPTLQFQDTNQTRNLYQNQFPWNTDHEEKHLLTYDPYDGMYRPINYAEMENFPSANNRSNQNQFSEDANVLNPDNYVTNNGSEDSPQFKKENEAQQYMGSNYYDKNFYEQPNASLYSNGESQTDYSPNLNRIYENIMENYIHEIPQNTTTSQQQFIPQQPFHYTFGEQNNFQNVNTLGIINDHAYNANYGYYQQNLPQETFNQQFIPQPEGNPYHQNNLQAVYANETVYPLSNYAQPQISSPQGTFNQQFIPQPEGYPYHQNNLQAVYANETVYPLSNYAQPQISILHCQQCGTIRGCNNDQRMFKIMNAAFNQEDNAEMPFTDTEILFSNLYFLRLLY</sequence>
<dbReference type="GO" id="GO:0008270">
    <property type="term" value="F:zinc ion binding"/>
    <property type="evidence" value="ECO:0007669"/>
    <property type="project" value="UniProtKB-KW"/>
</dbReference>
<dbReference type="SUPFAM" id="SSF57667">
    <property type="entry name" value="beta-beta-alpha zinc fingers"/>
    <property type="match status" value="3"/>
</dbReference>
<keyword evidence="4 9" id="KW-0863">Zinc-finger</keyword>
<evidence type="ECO:0000256" key="2">
    <source>
        <dbReference type="ARBA" id="ARBA00022723"/>
    </source>
</evidence>
<name>A0A0V1MT04_9BILA</name>
<feature type="domain" description="C2H2-type" evidence="12">
    <location>
        <begin position="762"/>
        <end position="789"/>
    </location>
</feature>
<dbReference type="GO" id="GO:0005634">
    <property type="term" value="C:nucleus"/>
    <property type="evidence" value="ECO:0007669"/>
    <property type="project" value="UniProtKB-SubCell"/>
</dbReference>
<keyword evidence="6" id="KW-0805">Transcription regulation</keyword>
<dbReference type="PROSITE" id="PS00028">
    <property type="entry name" value="ZINC_FINGER_C2H2_1"/>
    <property type="match status" value="6"/>
</dbReference>
<evidence type="ECO:0000256" key="7">
    <source>
        <dbReference type="ARBA" id="ARBA00023163"/>
    </source>
</evidence>
<keyword evidence="14" id="KW-1185">Reference proteome</keyword>
<feature type="coiled-coil region" evidence="10">
    <location>
        <begin position="852"/>
        <end position="879"/>
    </location>
</feature>
<keyword evidence="3" id="KW-0677">Repeat</keyword>
<dbReference type="STRING" id="268474.A0A0V1MT04"/>
<evidence type="ECO:0000256" key="6">
    <source>
        <dbReference type="ARBA" id="ARBA00023015"/>
    </source>
</evidence>
<evidence type="ECO:0000313" key="13">
    <source>
        <dbReference type="EMBL" id="KRZ74932.1"/>
    </source>
</evidence>
<dbReference type="FunFam" id="3.30.160.60:FF:001498">
    <property type="entry name" value="Zinc finger protein 404"/>
    <property type="match status" value="1"/>
</dbReference>
<dbReference type="InterPro" id="IPR050636">
    <property type="entry name" value="C2H2-ZF_domain-containing"/>
</dbReference>
<keyword evidence="5" id="KW-0862">Zinc</keyword>
<dbReference type="PROSITE" id="PS50157">
    <property type="entry name" value="ZINC_FINGER_C2H2_2"/>
    <property type="match status" value="5"/>
</dbReference>
<dbReference type="InterPro" id="IPR036236">
    <property type="entry name" value="Znf_C2H2_sf"/>
</dbReference>
<dbReference type="OrthoDB" id="6077919at2759"/>
<feature type="compositionally biased region" description="Basic and acidic residues" evidence="11">
    <location>
        <begin position="643"/>
        <end position="661"/>
    </location>
</feature>
<keyword evidence="10" id="KW-0175">Coiled coil</keyword>
<feature type="compositionally biased region" description="Polar residues" evidence="11">
    <location>
        <begin position="902"/>
        <end position="913"/>
    </location>
</feature>
<dbReference type="FunFam" id="3.30.160.60:FF:000446">
    <property type="entry name" value="Zinc finger protein"/>
    <property type="match status" value="2"/>
</dbReference>
<evidence type="ECO:0000256" key="5">
    <source>
        <dbReference type="ARBA" id="ARBA00022833"/>
    </source>
</evidence>
<dbReference type="Proteomes" id="UP000054843">
    <property type="component" value="Unassembled WGS sequence"/>
</dbReference>
<keyword evidence="7" id="KW-0804">Transcription</keyword>
<dbReference type="GO" id="GO:0000122">
    <property type="term" value="P:negative regulation of transcription by RNA polymerase II"/>
    <property type="evidence" value="ECO:0007669"/>
    <property type="project" value="UniProtKB-ARBA"/>
</dbReference>
<reference evidence="13 14" key="1">
    <citation type="submission" date="2015-01" db="EMBL/GenBank/DDBJ databases">
        <title>Evolution of Trichinella species and genotypes.</title>
        <authorList>
            <person name="Korhonen P.K."/>
            <person name="Edoardo P."/>
            <person name="Giuseppe L.R."/>
            <person name="Gasser R.B."/>
        </authorList>
    </citation>
    <scope>NUCLEOTIDE SEQUENCE [LARGE SCALE GENOMIC DNA]</scope>
    <source>
        <strain evidence="13">ISS1980</strain>
    </source>
</reference>
<keyword evidence="8" id="KW-0539">Nucleus</keyword>
<comment type="subcellular location">
    <subcellularLocation>
        <location evidence="1">Nucleus</location>
    </subcellularLocation>
</comment>
<feature type="domain" description="C2H2-type" evidence="12">
    <location>
        <begin position="1"/>
        <end position="28"/>
    </location>
</feature>
<dbReference type="Gene3D" id="3.30.160.60">
    <property type="entry name" value="Classic Zinc Finger"/>
    <property type="match status" value="5"/>
</dbReference>
<dbReference type="SMART" id="SM00355">
    <property type="entry name" value="ZnF_C2H2"/>
    <property type="match status" value="6"/>
</dbReference>
<feature type="region of interest" description="Disordered" evidence="11">
    <location>
        <begin position="640"/>
        <end position="662"/>
    </location>
</feature>
<comment type="caution">
    <text evidence="13">The sequence shown here is derived from an EMBL/GenBank/DDBJ whole genome shotgun (WGS) entry which is preliminary data.</text>
</comment>
<evidence type="ECO:0000256" key="4">
    <source>
        <dbReference type="ARBA" id="ARBA00022771"/>
    </source>
</evidence>
<evidence type="ECO:0000313" key="14">
    <source>
        <dbReference type="Proteomes" id="UP000054843"/>
    </source>
</evidence>
<dbReference type="Pfam" id="PF00096">
    <property type="entry name" value="zf-C2H2"/>
    <property type="match status" value="3"/>
</dbReference>